<evidence type="ECO:0000256" key="11">
    <source>
        <dbReference type="SAM" id="MobiDB-lite"/>
    </source>
</evidence>
<sequence>MSKPIGYRFHPTDEELVAHFLNLKISDHNLDLPIAEVKVCDFEPWDLPGQSKIKSDDRVWYFFCPRDLKYAYSRRSNRTTEAGFWKPTGKLRKVKKKKMVIGTKRSLVFYKKEHPKPVRTKWIMHEYELPIQGNFLVCKLKAKLDEKISKSEPDKTDTAQMNTTSGSPCESVITVDSSYGECEPTDHVGSNVKDHKLNEMTAMPTYDGGEQSCLVAFELGNPNQTEVISDSACLESELGYNLAPNVEDKNPDEMTGIRNQNYKKTDNLFSEEGEWSVAGTPDCGNQNLHEVNDMISPACGLEINAEEAKLSQFQGPPTFFDQMNALFETEHVLFEPEVSLKSAVFLPIGTEECLSHSSLSTSLPSGTGSQIGAIP</sequence>
<protein>
    <submittedName>
        <fullName evidence="13">NAC transcription factor 073</fullName>
    </submittedName>
</protein>
<keyword evidence="15" id="KW-1185">Reference proteome</keyword>
<dbReference type="GO" id="GO:0005634">
    <property type="term" value="C:nucleus"/>
    <property type="evidence" value="ECO:0007669"/>
    <property type="project" value="UniProtKB-SubCell"/>
</dbReference>
<dbReference type="GO" id="GO:0000976">
    <property type="term" value="F:transcription cis-regulatory region binding"/>
    <property type="evidence" value="ECO:0007669"/>
    <property type="project" value="UniProtKB-ARBA"/>
</dbReference>
<dbReference type="AlphaFoldDB" id="R4NG02"/>
<feature type="compositionally biased region" description="Low complexity" evidence="11">
    <location>
        <begin position="356"/>
        <end position="368"/>
    </location>
</feature>
<dbReference type="EMBL" id="KK914782">
    <property type="protein sequence ID" value="KDP28392.1"/>
    <property type="molecule type" value="Genomic_DNA"/>
</dbReference>
<feature type="domain" description="NAC" evidence="12">
    <location>
        <begin position="3"/>
        <end position="154"/>
    </location>
</feature>
<evidence type="ECO:0000256" key="7">
    <source>
        <dbReference type="ARBA" id="ARBA00023136"/>
    </source>
</evidence>
<keyword evidence="10" id="KW-0539">Nucleus</keyword>
<dbReference type="InterPro" id="IPR036093">
    <property type="entry name" value="NAC_dom_sf"/>
</dbReference>
<reference evidence="14 15" key="1">
    <citation type="journal article" date="2014" name="PLoS ONE">
        <title>Global Analysis of Gene Expression Profiles in Physic Nut (Jatropha curcas L.) Seedlings Exposed to Salt Stress.</title>
        <authorList>
            <person name="Zhang L."/>
            <person name="Zhang C."/>
            <person name="Wu P."/>
            <person name="Chen Y."/>
            <person name="Li M."/>
            <person name="Jiang H."/>
            <person name="Wu G."/>
        </authorList>
    </citation>
    <scope>NUCLEOTIDE SEQUENCE [LARGE SCALE GENOMIC DNA]</scope>
    <source>
        <strain evidence="15">cv. GZQX0401</strain>
        <tissue evidence="14">Young leaves</tissue>
    </source>
</reference>
<accession>R4NG02</accession>
<keyword evidence="6" id="KW-0238">DNA-binding</keyword>
<dbReference type="EMBL" id="KC775351">
    <property type="protein sequence ID" value="AGL39729.1"/>
    <property type="molecule type" value="Genomic_DNA"/>
</dbReference>
<dbReference type="Gene3D" id="2.170.150.80">
    <property type="entry name" value="NAC domain"/>
    <property type="match status" value="1"/>
</dbReference>
<keyword evidence="8" id="KW-0010">Activator</keyword>
<evidence type="ECO:0000256" key="9">
    <source>
        <dbReference type="ARBA" id="ARBA00023163"/>
    </source>
</evidence>
<dbReference type="Proteomes" id="UP000027138">
    <property type="component" value="Unassembled WGS sequence"/>
</dbReference>
<dbReference type="STRING" id="180498.R4NG02"/>
<evidence type="ECO:0000259" key="12">
    <source>
        <dbReference type="PROSITE" id="PS51005"/>
    </source>
</evidence>
<evidence type="ECO:0000256" key="8">
    <source>
        <dbReference type="ARBA" id="ARBA00023159"/>
    </source>
</evidence>
<evidence type="ECO:0000313" key="13">
    <source>
        <dbReference type="EMBL" id="AGL39729.1"/>
    </source>
</evidence>
<evidence type="ECO:0000256" key="3">
    <source>
        <dbReference type="ARBA" id="ARBA00022692"/>
    </source>
</evidence>
<keyword evidence="4" id="KW-1133">Transmembrane helix</keyword>
<keyword evidence="7" id="KW-0472">Membrane</keyword>
<evidence type="ECO:0000256" key="6">
    <source>
        <dbReference type="ARBA" id="ARBA00023125"/>
    </source>
</evidence>
<proteinExistence type="predicted"/>
<dbReference type="GO" id="GO:0016020">
    <property type="term" value="C:membrane"/>
    <property type="evidence" value="ECO:0007669"/>
    <property type="project" value="UniProtKB-SubCell"/>
</dbReference>
<keyword evidence="9" id="KW-0804">Transcription</keyword>
<feature type="region of interest" description="Disordered" evidence="11">
    <location>
        <begin position="149"/>
        <end position="170"/>
    </location>
</feature>
<reference evidence="13" key="2">
    <citation type="journal article" date="2015" name="PLoS ONE">
        <title>Genome-Wide Analysis of the NAC Gene Family in Physic Nut (Jatropha curcas L.).</title>
        <authorList>
            <person name="Wu Z."/>
            <person name="Xu X."/>
            <person name="Xiong W."/>
            <person name="Wu P."/>
            <person name="Chen Y."/>
            <person name="Li M."/>
            <person name="Wu G."/>
            <person name="Jiang H."/>
        </authorList>
    </citation>
    <scope>NUCLEOTIDE SEQUENCE</scope>
</reference>
<gene>
    <name evidence="14" type="ORF">JCGZ_14163</name>
</gene>
<evidence type="ECO:0000256" key="1">
    <source>
        <dbReference type="ARBA" id="ARBA00004123"/>
    </source>
</evidence>
<evidence type="ECO:0000256" key="2">
    <source>
        <dbReference type="ARBA" id="ARBA00004167"/>
    </source>
</evidence>
<dbReference type="InterPro" id="IPR003441">
    <property type="entry name" value="NAC-dom"/>
</dbReference>
<dbReference type="PROSITE" id="PS51005">
    <property type="entry name" value="NAC"/>
    <property type="match status" value="1"/>
</dbReference>
<comment type="subcellular location">
    <subcellularLocation>
        <location evidence="2">Membrane</location>
        <topology evidence="2">Single-pass membrane protein</topology>
    </subcellularLocation>
    <subcellularLocation>
        <location evidence="1">Nucleus</location>
    </subcellularLocation>
</comment>
<dbReference type="PANTHER" id="PTHR31744:SF216">
    <property type="entry name" value="NAC TRANSCRIPTION FACTOR"/>
    <property type="match status" value="1"/>
</dbReference>
<dbReference type="OrthoDB" id="851082at2759"/>
<evidence type="ECO:0000256" key="4">
    <source>
        <dbReference type="ARBA" id="ARBA00022989"/>
    </source>
</evidence>
<dbReference type="GO" id="GO:0006355">
    <property type="term" value="P:regulation of DNA-templated transcription"/>
    <property type="evidence" value="ECO:0007669"/>
    <property type="project" value="InterPro"/>
</dbReference>
<evidence type="ECO:0000256" key="10">
    <source>
        <dbReference type="ARBA" id="ARBA00023242"/>
    </source>
</evidence>
<dbReference type="SUPFAM" id="SSF101941">
    <property type="entry name" value="NAC domain"/>
    <property type="match status" value="1"/>
</dbReference>
<evidence type="ECO:0000313" key="14">
    <source>
        <dbReference type="EMBL" id="KDP28392.1"/>
    </source>
</evidence>
<name>R4NG02_JATCU</name>
<dbReference type="PANTHER" id="PTHR31744">
    <property type="entry name" value="PROTEIN CUP-SHAPED COTYLEDON 2-RELATED"/>
    <property type="match status" value="1"/>
</dbReference>
<organism evidence="13">
    <name type="scientific">Jatropha curcas</name>
    <name type="common">Barbados nut</name>
    <dbReference type="NCBI Taxonomy" id="180498"/>
    <lineage>
        <taxon>Eukaryota</taxon>
        <taxon>Viridiplantae</taxon>
        <taxon>Streptophyta</taxon>
        <taxon>Embryophyta</taxon>
        <taxon>Tracheophyta</taxon>
        <taxon>Spermatophyta</taxon>
        <taxon>Magnoliopsida</taxon>
        <taxon>eudicotyledons</taxon>
        <taxon>Gunneridae</taxon>
        <taxon>Pentapetalae</taxon>
        <taxon>rosids</taxon>
        <taxon>fabids</taxon>
        <taxon>Malpighiales</taxon>
        <taxon>Euphorbiaceae</taxon>
        <taxon>Crotonoideae</taxon>
        <taxon>Jatropheae</taxon>
        <taxon>Jatropha</taxon>
    </lineage>
</organism>
<evidence type="ECO:0000313" key="15">
    <source>
        <dbReference type="Proteomes" id="UP000027138"/>
    </source>
</evidence>
<evidence type="ECO:0000256" key="5">
    <source>
        <dbReference type="ARBA" id="ARBA00023015"/>
    </source>
</evidence>
<dbReference type="Pfam" id="PF02365">
    <property type="entry name" value="NAM"/>
    <property type="match status" value="1"/>
</dbReference>
<keyword evidence="3" id="KW-0812">Transmembrane</keyword>
<keyword evidence="5" id="KW-0805">Transcription regulation</keyword>
<feature type="compositionally biased region" description="Polar residues" evidence="11">
    <location>
        <begin position="158"/>
        <end position="168"/>
    </location>
</feature>
<feature type="region of interest" description="Disordered" evidence="11">
    <location>
        <begin position="356"/>
        <end position="375"/>
    </location>
</feature>